<dbReference type="AlphaFoldDB" id="A0A1G8EVB4"/>
<dbReference type="Proteomes" id="UP000198822">
    <property type="component" value="Chromosome I"/>
</dbReference>
<accession>A0A1G8EVB4</accession>
<evidence type="ECO:0000313" key="3">
    <source>
        <dbReference type="Proteomes" id="UP000198822"/>
    </source>
</evidence>
<proteinExistence type="predicted"/>
<feature type="signal peptide" evidence="1">
    <location>
        <begin position="1"/>
        <end position="27"/>
    </location>
</feature>
<dbReference type="STRING" id="399736.SAMN04489720_2204"/>
<sequence>MLSASAAVALAAAGAFLAFGWAAPSMALQSMTDGSVTVCTPVHADGRVAIALPMVRNATNAEIVVTDAALVDPDAVRVVGFDLLPVAPPDVGYVGFPLDEVGLHPVFAPVTVAPGDEMVVAIALEPTSDAASRTEGVRLTYEVDGRLGTGSVDVMLAMETAPAGGVCGD</sequence>
<feature type="chain" id="PRO_5009243400" description="SipW-cognate class signal peptide" evidence="1">
    <location>
        <begin position="28"/>
        <end position="169"/>
    </location>
</feature>
<evidence type="ECO:0000313" key="2">
    <source>
        <dbReference type="EMBL" id="SDH73794.1"/>
    </source>
</evidence>
<evidence type="ECO:0008006" key="4">
    <source>
        <dbReference type="Google" id="ProtNLM"/>
    </source>
</evidence>
<reference evidence="3" key="1">
    <citation type="submission" date="2016-10" db="EMBL/GenBank/DDBJ databases">
        <authorList>
            <person name="Varghese N."/>
            <person name="Submissions S."/>
        </authorList>
    </citation>
    <scope>NUCLEOTIDE SEQUENCE [LARGE SCALE GENOMIC DNA]</scope>
    <source>
        <strain evidence="3">DSM 22002</strain>
    </source>
</reference>
<evidence type="ECO:0000256" key="1">
    <source>
        <dbReference type="SAM" id="SignalP"/>
    </source>
</evidence>
<keyword evidence="3" id="KW-1185">Reference proteome</keyword>
<name>A0A1G8EVB4_9MICO</name>
<keyword evidence="1" id="KW-0732">Signal</keyword>
<dbReference type="EMBL" id="LT629695">
    <property type="protein sequence ID" value="SDH73794.1"/>
    <property type="molecule type" value="Genomic_DNA"/>
</dbReference>
<protein>
    <recommendedName>
        <fullName evidence="4">SipW-cognate class signal peptide</fullName>
    </recommendedName>
</protein>
<organism evidence="2 3">
    <name type="scientific">Agrococcus jejuensis</name>
    <dbReference type="NCBI Taxonomy" id="399736"/>
    <lineage>
        <taxon>Bacteria</taxon>
        <taxon>Bacillati</taxon>
        <taxon>Actinomycetota</taxon>
        <taxon>Actinomycetes</taxon>
        <taxon>Micrococcales</taxon>
        <taxon>Microbacteriaceae</taxon>
        <taxon>Agrococcus</taxon>
    </lineage>
</organism>
<gene>
    <name evidence="2" type="ORF">SAMN04489720_2204</name>
</gene>